<dbReference type="GO" id="GO:0046872">
    <property type="term" value="F:metal ion binding"/>
    <property type="evidence" value="ECO:0007669"/>
    <property type="project" value="UniProtKB-KW"/>
</dbReference>
<dbReference type="GO" id="GO:0042802">
    <property type="term" value="F:identical protein binding"/>
    <property type="evidence" value="ECO:0007669"/>
    <property type="project" value="TreeGrafter"/>
</dbReference>
<feature type="binding site" evidence="11">
    <location>
        <begin position="149"/>
        <end position="151"/>
    </location>
    <ligand>
        <name>CTP</name>
        <dbReference type="ChEBI" id="CHEBI:37563"/>
        <note>allosteric inhibitor</note>
    </ligand>
</feature>
<feature type="binding site" evidence="11">
    <location>
        <begin position="189"/>
        <end position="194"/>
    </location>
    <ligand>
        <name>CTP</name>
        <dbReference type="ChEBI" id="CHEBI:37563"/>
        <note>allosteric inhibitor</note>
    </ligand>
</feature>
<dbReference type="HAMAP" id="MF_01227">
    <property type="entry name" value="PyrG"/>
    <property type="match status" value="1"/>
</dbReference>
<dbReference type="PROSITE" id="PS51273">
    <property type="entry name" value="GATASE_TYPE_1"/>
    <property type="match status" value="1"/>
</dbReference>
<dbReference type="Pfam" id="PF06418">
    <property type="entry name" value="CTP_synth_N"/>
    <property type="match status" value="1"/>
</dbReference>
<evidence type="ECO:0000256" key="9">
    <source>
        <dbReference type="ARBA" id="ARBA00022975"/>
    </source>
</evidence>
<keyword evidence="5 11" id="KW-0547">Nucleotide-binding</keyword>
<comment type="caution">
    <text evidence="11">Lacks conserved residue(s) required for the propagation of feature annotation.</text>
</comment>
<keyword evidence="6 11" id="KW-0067">ATP-binding</keyword>
<comment type="caution">
    <text evidence="14">The sequence shown here is derived from an EMBL/GenBank/DDBJ whole genome shotgun (WGS) entry which is preliminary data.</text>
</comment>
<feature type="active site" evidence="11">
    <location>
        <position position="510"/>
    </location>
</feature>
<feature type="binding site" evidence="11">
    <location>
        <position position="243"/>
    </location>
    <ligand>
        <name>ATP</name>
        <dbReference type="ChEBI" id="CHEBI:30616"/>
    </ligand>
</feature>
<evidence type="ECO:0000256" key="8">
    <source>
        <dbReference type="ARBA" id="ARBA00022962"/>
    </source>
</evidence>
<evidence type="ECO:0000256" key="6">
    <source>
        <dbReference type="ARBA" id="ARBA00022840"/>
    </source>
</evidence>
<feature type="binding site" evidence="11">
    <location>
        <position position="406"/>
    </location>
    <ligand>
        <name>L-glutamine</name>
        <dbReference type="ChEBI" id="CHEBI:58359"/>
    </ligand>
</feature>
<feature type="region of interest" description="Amidoligase domain" evidence="11">
    <location>
        <begin position="1"/>
        <end position="268"/>
    </location>
</feature>
<comment type="miscellaneous">
    <text evidence="11">CTPSs have evolved a hybrid strategy for distinguishing between UTP and CTP. The overlapping regions of the product feedback inhibitory and substrate sites recognize a common feature in both compounds, the triphosphate moiety. To differentiate isosteric substrate and product pyrimidine rings, an additional pocket far from the expected kinase/ligase catalytic site, specifically recognizes the cytosine and ribose portions of the product inhibitor.</text>
</comment>
<evidence type="ECO:0000256" key="11">
    <source>
        <dbReference type="HAMAP-Rule" id="MF_01227"/>
    </source>
</evidence>
<evidence type="ECO:0000256" key="10">
    <source>
        <dbReference type="ARBA" id="ARBA00047781"/>
    </source>
</evidence>
<dbReference type="Gene3D" id="3.40.50.300">
    <property type="entry name" value="P-loop containing nucleotide triphosphate hydrolases"/>
    <property type="match status" value="1"/>
</dbReference>
<keyword evidence="4 11" id="KW-0479">Metal-binding</keyword>
<feature type="binding site" evidence="11">
    <location>
        <position position="55"/>
    </location>
    <ligand>
        <name>L-glutamine</name>
        <dbReference type="ChEBI" id="CHEBI:58359"/>
    </ligand>
</feature>
<feature type="binding site" evidence="11">
    <location>
        <begin position="383"/>
        <end position="386"/>
    </location>
    <ligand>
        <name>L-glutamine</name>
        <dbReference type="ChEBI" id="CHEBI:58359"/>
    </ligand>
</feature>
<dbReference type="PANTHER" id="PTHR11550">
    <property type="entry name" value="CTP SYNTHASE"/>
    <property type="match status" value="1"/>
</dbReference>
<dbReference type="EC" id="6.3.4.2" evidence="11"/>
<feature type="active site" evidence="11">
    <location>
        <position position="508"/>
    </location>
</feature>
<dbReference type="NCBIfam" id="NF003792">
    <property type="entry name" value="PRK05380.1"/>
    <property type="match status" value="1"/>
</dbReference>
<keyword evidence="8 11" id="KW-0315">Glutamine amidotransferase</keyword>
<sequence length="535" mass="59726">MATKFIFVTGGVTSSLGKGLLAASLARLLRCRGLKVSIMKLDPYLNTDPGTMNPYQHGEVYVTDDGAETDLDLGHYERFADVPLTRAHSVTTGRIYQALFEHERKGEFMGQTIQVLPHVTDEIKNSVLDASRKSQADVQLVEIGGTIGDIESVPYQEAIRQFQWDVGRENCLYIHLTLLPYLPMSDELKTKPTQHSVRQLMSMGIQPEILVCRSSFPIPDDQRRKISLFCNVPVDHVVDSLDASTIYEVPLLLAEQNLDGLVCQHFGLQTPPPDLAAWREIVAHIKNPKRTVTIALVGKYVELHDAYLSIKESLTHASAYHQAKLEIQWIQSENITPENVAETLKDADGILVPGGFGNRGLEGKILAIQYARERGVPFLGICLGMQMAVIEFARNVLGLTGAHSSEADPETPYPVIDLMPEQADVTQLGGTMRLGGYDCHLIAGTKARAAYGQDDIRERHRHRYEFNNDYREQFEAGGMRISGVNPGRNLVEIVELPSHPWFVAAQFHPEFLSRPNRPHPLFRDFVGASLNREDQ</sequence>
<dbReference type="AlphaFoldDB" id="A0A926HLS6"/>
<dbReference type="GO" id="GO:0005829">
    <property type="term" value="C:cytosol"/>
    <property type="evidence" value="ECO:0007669"/>
    <property type="project" value="TreeGrafter"/>
</dbReference>
<feature type="binding site" evidence="11">
    <location>
        <position position="463"/>
    </location>
    <ligand>
        <name>L-glutamine</name>
        <dbReference type="ChEBI" id="CHEBI:58359"/>
    </ligand>
</feature>
<feature type="binding site" evidence="11">
    <location>
        <position position="72"/>
    </location>
    <ligand>
        <name>ATP</name>
        <dbReference type="ChEBI" id="CHEBI:30616"/>
    </ligand>
</feature>
<feature type="domain" description="CTP synthase N-terminal" evidence="13">
    <location>
        <begin position="4"/>
        <end position="268"/>
    </location>
</feature>
<evidence type="ECO:0000256" key="1">
    <source>
        <dbReference type="ARBA" id="ARBA00005171"/>
    </source>
</evidence>
<dbReference type="GO" id="GO:0003883">
    <property type="term" value="F:CTP synthase activity"/>
    <property type="evidence" value="ECO:0007669"/>
    <property type="project" value="UniProtKB-UniRule"/>
</dbReference>
<dbReference type="GO" id="GO:0097268">
    <property type="term" value="C:cytoophidium"/>
    <property type="evidence" value="ECO:0007669"/>
    <property type="project" value="UniProtKB-ARBA"/>
</dbReference>
<dbReference type="Proteomes" id="UP000654279">
    <property type="component" value="Unassembled WGS sequence"/>
</dbReference>
<feature type="binding site" evidence="11">
    <location>
        <begin position="15"/>
        <end position="20"/>
    </location>
    <ligand>
        <name>ATP</name>
        <dbReference type="ChEBI" id="CHEBI:30616"/>
    </ligand>
</feature>
<keyword evidence="9 11" id="KW-0665">Pyrimidine biosynthesis</keyword>
<dbReference type="GO" id="GO:0044210">
    <property type="term" value="P:'de novo' CTP biosynthetic process"/>
    <property type="evidence" value="ECO:0007669"/>
    <property type="project" value="UniProtKB-UniRule"/>
</dbReference>
<evidence type="ECO:0000313" key="15">
    <source>
        <dbReference type="Proteomes" id="UP000654279"/>
    </source>
</evidence>
<dbReference type="FunFam" id="3.40.50.300:FF:000009">
    <property type="entry name" value="CTP synthase"/>
    <property type="match status" value="1"/>
</dbReference>
<comment type="subunit">
    <text evidence="11">Homotetramer.</text>
</comment>
<dbReference type="RefSeq" id="WP_249283967.1">
    <property type="nucleotide sequence ID" value="NZ_JACRSO010000001.1"/>
</dbReference>
<feature type="binding site" evidence="11">
    <location>
        <begin position="189"/>
        <end position="194"/>
    </location>
    <ligand>
        <name>UTP</name>
        <dbReference type="ChEBI" id="CHEBI:46398"/>
    </ligand>
</feature>
<dbReference type="CDD" id="cd01746">
    <property type="entry name" value="GATase1_CTP_Synthase"/>
    <property type="match status" value="1"/>
</dbReference>
<feature type="binding site" evidence="11">
    <location>
        <position position="225"/>
    </location>
    <ligand>
        <name>UTP</name>
        <dbReference type="ChEBI" id="CHEBI:46398"/>
    </ligand>
</feature>
<name>A0A926HLS6_9FIRM</name>
<dbReference type="FunFam" id="3.40.50.880:FF:000002">
    <property type="entry name" value="CTP synthase"/>
    <property type="match status" value="1"/>
</dbReference>
<evidence type="ECO:0000259" key="13">
    <source>
        <dbReference type="Pfam" id="PF06418"/>
    </source>
</evidence>
<dbReference type="InterPro" id="IPR017456">
    <property type="entry name" value="CTP_synthase_N"/>
</dbReference>
<evidence type="ECO:0000259" key="12">
    <source>
        <dbReference type="Pfam" id="PF00117"/>
    </source>
</evidence>
<comment type="pathway">
    <text evidence="1 11">Pyrimidine metabolism; CTP biosynthesis via de novo pathway; CTP from UDP: step 2/2.</text>
</comment>
<comment type="catalytic activity">
    <reaction evidence="11">
        <text>L-glutamine + H2O = L-glutamate + NH4(+)</text>
        <dbReference type="Rhea" id="RHEA:15889"/>
        <dbReference type="ChEBI" id="CHEBI:15377"/>
        <dbReference type="ChEBI" id="CHEBI:28938"/>
        <dbReference type="ChEBI" id="CHEBI:29985"/>
        <dbReference type="ChEBI" id="CHEBI:58359"/>
    </reaction>
</comment>
<feature type="binding site" evidence="11">
    <location>
        <position position="14"/>
    </location>
    <ligand>
        <name>UTP</name>
        <dbReference type="ChEBI" id="CHEBI:46398"/>
    </ligand>
</feature>
<organism evidence="14 15">
    <name type="scientific">Luoshenia tenuis</name>
    <dbReference type="NCBI Taxonomy" id="2763654"/>
    <lineage>
        <taxon>Bacteria</taxon>
        <taxon>Bacillati</taxon>
        <taxon>Bacillota</taxon>
        <taxon>Clostridia</taxon>
        <taxon>Christensenellales</taxon>
        <taxon>Christensenellaceae</taxon>
        <taxon>Luoshenia</taxon>
    </lineage>
</organism>
<dbReference type="NCBIfam" id="TIGR00337">
    <property type="entry name" value="PyrG"/>
    <property type="match status" value="1"/>
</dbReference>
<dbReference type="PANTHER" id="PTHR11550:SF0">
    <property type="entry name" value="CTP SYNTHASE-RELATED"/>
    <property type="match status" value="1"/>
</dbReference>
<feature type="domain" description="Glutamine amidotransferase" evidence="12">
    <location>
        <begin position="303"/>
        <end position="526"/>
    </location>
</feature>
<evidence type="ECO:0000256" key="7">
    <source>
        <dbReference type="ARBA" id="ARBA00022842"/>
    </source>
</evidence>
<feature type="binding site" evidence="11">
    <location>
        <position position="72"/>
    </location>
    <ligand>
        <name>Mg(2+)</name>
        <dbReference type="ChEBI" id="CHEBI:18420"/>
    </ligand>
</feature>
<dbReference type="SUPFAM" id="SSF52317">
    <property type="entry name" value="Class I glutamine amidotransferase-like"/>
    <property type="match status" value="1"/>
</dbReference>
<reference evidence="14" key="1">
    <citation type="submission" date="2020-08" db="EMBL/GenBank/DDBJ databases">
        <title>Genome public.</title>
        <authorList>
            <person name="Liu C."/>
            <person name="Sun Q."/>
        </authorList>
    </citation>
    <scope>NUCLEOTIDE SEQUENCE</scope>
    <source>
        <strain evidence="14">NSJ-44</strain>
    </source>
</reference>
<dbReference type="Pfam" id="PF00117">
    <property type="entry name" value="GATase"/>
    <property type="match status" value="1"/>
</dbReference>
<dbReference type="InterPro" id="IPR029062">
    <property type="entry name" value="Class_I_gatase-like"/>
</dbReference>
<dbReference type="CDD" id="cd03113">
    <property type="entry name" value="CTPS_N"/>
    <property type="match status" value="1"/>
</dbReference>
<dbReference type="EMBL" id="JACRSO010000001">
    <property type="protein sequence ID" value="MBC8527885.1"/>
    <property type="molecule type" value="Genomic_DNA"/>
</dbReference>
<protein>
    <recommendedName>
        <fullName evidence="11">CTP synthase</fullName>
        <ecNumber evidence="11">6.3.4.2</ecNumber>
    </recommendedName>
    <alternativeName>
        <fullName evidence="11">Cytidine 5'-triphosphate synthase</fullName>
    </alternativeName>
    <alternativeName>
        <fullName evidence="11">Cytidine triphosphate synthetase</fullName>
        <shortName evidence="11">CTP synthetase</shortName>
        <shortName evidence="11">CTPS</shortName>
    </alternativeName>
    <alternativeName>
        <fullName evidence="11">UTP--ammonia ligase</fullName>
    </alternativeName>
</protein>
<feature type="active site" description="Nucleophile; for glutamine hydrolysis" evidence="11">
    <location>
        <position position="382"/>
    </location>
</feature>
<evidence type="ECO:0000256" key="2">
    <source>
        <dbReference type="ARBA" id="ARBA00007533"/>
    </source>
</evidence>
<accession>A0A926HLS6</accession>
<feature type="binding site" evidence="11">
    <location>
        <position position="14"/>
    </location>
    <ligand>
        <name>CTP</name>
        <dbReference type="ChEBI" id="CHEBI:37563"/>
        <note>allosteric inhibitor</note>
    </ligand>
</feature>
<keyword evidence="3 11" id="KW-0436">Ligase</keyword>
<dbReference type="GO" id="GO:0019856">
    <property type="term" value="P:pyrimidine nucleobase biosynthetic process"/>
    <property type="evidence" value="ECO:0007669"/>
    <property type="project" value="TreeGrafter"/>
</dbReference>
<evidence type="ECO:0000256" key="5">
    <source>
        <dbReference type="ARBA" id="ARBA00022741"/>
    </source>
</evidence>
<dbReference type="SUPFAM" id="SSF52540">
    <property type="entry name" value="P-loop containing nucleoside triphosphate hydrolases"/>
    <property type="match status" value="1"/>
</dbReference>
<comment type="similarity">
    <text evidence="2 11">Belongs to the CTP synthase family.</text>
</comment>
<dbReference type="InterPro" id="IPR027417">
    <property type="entry name" value="P-loop_NTPase"/>
</dbReference>
<dbReference type="Gene3D" id="3.40.50.880">
    <property type="match status" value="1"/>
</dbReference>
<dbReference type="InterPro" id="IPR004468">
    <property type="entry name" value="CTP_synthase"/>
</dbReference>
<dbReference type="InterPro" id="IPR033828">
    <property type="entry name" value="GATase1_CTP_Synthase"/>
</dbReference>
<dbReference type="GO" id="GO:0005524">
    <property type="term" value="F:ATP binding"/>
    <property type="evidence" value="ECO:0007669"/>
    <property type="project" value="UniProtKB-KW"/>
</dbReference>
<evidence type="ECO:0000313" key="14">
    <source>
        <dbReference type="EMBL" id="MBC8527885.1"/>
    </source>
</evidence>
<keyword evidence="7 11" id="KW-0460">Magnesium</keyword>
<comment type="catalytic activity">
    <reaction evidence="11">
        <text>UTP + NH4(+) + ATP = CTP + ADP + phosphate + 2 H(+)</text>
        <dbReference type="Rhea" id="RHEA:16597"/>
        <dbReference type="ChEBI" id="CHEBI:15378"/>
        <dbReference type="ChEBI" id="CHEBI:28938"/>
        <dbReference type="ChEBI" id="CHEBI:30616"/>
        <dbReference type="ChEBI" id="CHEBI:37563"/>
        <dbReference type="ChEBI" id="CHEBI:43474"/>
        <dbReference type="ChEBI" id="CHEBI:46398"/>
        <dbReference type="ChEBI" id="CHEBI:456216"/>
    </reaction>
</comment>
<dbReference type="InterPro" id="IPR017926">
    <property type="entry name" value="GATASE"/>
</dbReference>
<comment type="function">
    <text evidence="11">Catalyzes the ATP-dependent amination of UTP to CTP with either L-glutamine or ammonia as the source of nitrogen. Regulates intracellular CTP levels through interactions with the four ribonucleotide triphosphates.</text>
</comment>
<evidence type="ECO:0000256" key="4">
    <source>
        <dbReference type="ARBA" id="ARBA00022723"/>
    </source>
</evidence>
<feature type="binding site" evidence="11">
    <location>
        <position position="355"/>
    </location>
    <ligand>
        <name>L-glutamine</name>
        <dbReference type="ChEBI" id="CHEBI:58359"/>
    </ligand>
</feature>
<evidence type="ECO:0000256" key="3">
    <source>
        <dbReference type="ARBA" id="ARBA00022598"/>
    </source>
</evidence>
<comment type="catalytic activity">
    <reaction evidence="10 11">
        <text>UTP + L-glutamine + ATP + H2O = CTP + L-glutamate + ADP + phosphate + 2 H(+)</text>
        <dbReference type="Rhea" id="RHEA:26426"/>
        <dbReference type="ChEBI" id="CHEBI:15377"/>
        <dbReference type="ChEBI" id="CHEBI:15378"/>
        <dbReference type="ChEBI" id="CHEBI:29985"/>
        <dbReference type="ChEBI" id="CHEBI:30616"/>
        <dbReference type="ChEBI" id="CHEBI:37563"/>
        <dbReference type="ChEBI" id="CHEBI:43474"/>
        <dbReference type="ChEBI" id="CHEBI:46398"/>
        <dbReference type="ChEBI" id="CHEBI:58359"/>
        <dbReference type="ChEBI" id="CHEBI:456216"/>
        <dbReference type="EC" id="6.3.4.2"/>
    </reaction>
</comment>
<proteinExistence type="inferred from homology"/>
<feature type="binding site" evidence="11">
    <location>
        <position position="225"/>
    </location>
    <ligand>
        <name>CTP</name>
        <dbReference type="ChEBI" id="CHEBI:37563"/>
        <note>allosteric inhibitor</note>
    </ligand>
</feature>
<comment type="activity regulation">
    <text evidence="11">Allosterically activated by GTP, when glutamine is the substrate; GTP has no effect on the reaction when ammonia is the substrate. The allosteric effector GTP functions by stabilizing the protein conformation that binds the tetrahedral intermediate(s) formed during glutamine hydrolysis. Inhibited by the product CTP, via allosteric rather than competitive inhibition.</text>
</comment>
<feature type="binding site" evidence="11">
    <location>
        <position position="142"/>
    </location>
    <ligand>
        <name>Mg(2+)</name>
        <dbReference type="ChEBI" id="CHEBI:18420"/>
    </ligand>
</feature>
<gene>
    <name evidence="11" type="primary">pyrG</name>
    <name evidence="14" type="ORF">H8699_00340</name>
</gene>
<keyword evidence="15" id="KW-1185">Reference proteome</keyword>